<evidence type="ECO:0000313" key="2">
    <source>
        <dbReference type="EMBL" id="QHS84737.1"/>
    </source>
</evidence>
<name>A0A6C0AXP1_9ZZZZ</name>
<evidence type="ECO:0000256" key="1">
    <source>
        <dbReference type="SAM" id="Phobius"/>
    </source>
</evidence>
<feature type="transmembrane region" description="Helical" evidence="1">
    <location>
        <begin position="42"/>
        <end position="61"/>
    </location>
</feature>
<dbReference type="AlphaFoldDB" id="A0A6C0AXP1"/>
<protein>
    <submittedName>
        <fullName evidence="2">Uncharacterized protein</fullName>
    </submittedName>
</protein>
<reference evidence="2" key="1">
    <citation type="journal article" date="2020" name="Nature">
        <title>Giant virus diversity and host interactions through global metagenomics.</title>
        <authorList>
            <person name="Schulz F."/>
            <person name="Roux S."/>
            <person name="Paez-Espino D."/>
            <person name="Jungbluth S."/>
            <person name="Walsh D.A."/>
            <person name="Denef V.J."/>
            <person name="McMahon K.D."/>
            <person name="Konstantinidis K.T."/>
            <person name="Eloe-Fadrosh E.A."/>
            <person name="Kyrpides N.C."/>
            <person name="Woyke T."/>
        </authorList>
    </citation>
    <scope>NUCLEOTIDE SEQUENCE</scope>
    <source>
        <strain evidence="2">GVMAG-S-ERX556022-25</strain>
    </source>
</reference>
<feature type="transmembrane region" description="Helical" evidence="1">
    <location>
        <begin position="82"/>
        <end position="99"/>
    </location>
</feature>
<proteinExistence type="predicted"/>
<keyword evidence="1" id="KW-1133">Transmembrane helix</keyword>
<keyword evidence="1" id="KW-0812">Transmembrane</keyword>
<keyword evidence="1" id="KW-0472">Membrane</keyword>
<accession>A0A6C0AXP1</accession>
<dbReference type="EMBL" id="MN738812">
    <property type="protein sequence ID" value="QHS84737.1"/>
    <property type="molecule type" value="Genomic_DNA"/>
</dbReference>
<sequence>MYLIPLVRTSRAIAACTLLPDNPLLAITTSEIISYTLPFINNSPIHASNNMILFLFYYFYYNESALELMNDFKKKYIIQYKLESISILIYLFFNFINKIN</sequence>
<organism evidence="2">
    <name type="scientific">viral metagenome</name>
    <dbReference type="NCBI Taxonomy" id="1070528"/>
    <lineage>
        <taxon>unclassified sequences</taxon>
        <taxon>metagenomes</taxon>
        <taxon>organismal metagenomes</taxon>
    </lineage>
</organism>